<name>A0A2H5FRR8_9GAMM</name>
<dbReference type="AlphaFoldDB" id="A0A2H5FRR8"/>
<dbReference type="Proteomes" id="UP000234343">
    <property type="component" value="Plasmid pLA01-117_113k"/>
</dbReference>
<keyword evidence="1" id="KW-0614">Plasmid</keyword>
<dbReference type="Pfam" id="PF26125">
    <property type="entry name" value="AcrVA2-like"/>
    <property type="match status" value="1"/>
</dbReference>
<gene>
    <name evidence="1" type="ORF">CAB17_19855</name>
</gene>
<sequence length="243" mass="29171">MRPQDHLESLAHQFPNAWSLVNKFRNINYFKKEWPSWCFLPLRAWQGIVAQEYKTSTLNLEQIRQVSHLAAIGTWRYTQGIYRFDTDLYKMLIQRSIIEKVDESKFYFLPEWAVYIETPALYWSNRLLLGFWFHLGWDYQKKYNELCFLLNSDKFVSISLPLNKWTTNELFQNVYPNLYQNNSNTNTLIVMTYLAYYICNSPIPISNDFGNKPSLPLRKIYKNKFRLFPPNTTNIWNVIRKST</sequence>
<evidence type="ECO:0000313" key="2">
    <source>
        <dbReference type="Proteomes" id="UP000234343"/>
    </source>
</evidence>
<evidence type="ECO:0000313" key="1">
    <source>
        <dbReference type="EMBL" id="AUH74203.1"/>
    </source>
</evidence>
<dbReference type="InterPro" id="IPR058915">
    <property type="entry name" value="AcrVA2-like"/>
</dbReference>
<keyword evidence="2" id="KW-1185">Reference proteome</keyword>
<dbReference type="RefSeq" id="WP_101901832.1">
    <property type="nucleotide sequence ID" value="NZ_CP025493.2"/>
</dbReference>
<accession>A0A2H5FRR8</accession>
<geneLocation type="plasmid" evidence="2">
    <name>pLA01-117_113k</name>
</geneLocation>
<dbReference type="KEGG" id="lsh:CAB17_19855"/>
<protein>
    <submittedName>
        <fullName evidence="1">Uncharacterized protein</fullName>
    </submittedName>
</protein>
<proteinExistence type="predicted"/>
<organism evidence="1 2">
    <name type="scientific">Legionella sainthelensi</name>
    <dbReference type="NCBI Taxonomy" id="28087"/>
    <lineage>
        <taxon>Bacteria</taxon>
        <taxon>Pseudomonadati</taxon>
        <taxon>Pseudomonadota</taxon>
        <taxon>Gammaproteobacteria</taxon>
        <taxon>Legionellales</taxon>
        <taxon>Legionellaceae</taxon>
        <taxon>Legionella</taxon>
    </lineage>
</organism>
<reference evidence="1 2" key="1">
    <citation type="submission" date="2017-12" db="EMBL/GenBank/DDBJ databases">
        <title>Legionella sainthelensi LA01-117, whole genome sequence of a clinical isolate from New Zealand.</title>
        <authorList>
            <person name="Cree S.L."/>
            <person name="Slow S."/>
            <person name="Kennedy M.A."/>
            <person name="Murdoch D.R."/>
            <person name="Biggs P.J."/>
            <person name="Anderson T."/>
        </authorList>
    </citation>
    <scope>NUCLEOTIDE SEQUENCE [LARGE SCALE GENOMIC DNA]</scope>
    <source>
        <strain evidence="1 2">LA01-117</strain>
        <plasmid evidence="2">pLA01-117_113k</plasmid>
    </source>
</reference>
<dbReference type="EMBL" id="CP025493">
    <property type="protein sequence ID" value="AUH74203.1"/>
    <property type="molecule type" value="Genomic_DNA"/>
</dbReference>